<reference evidence="3" key="1">
    <citation type="submission" date="2017-03" db="EMBL/GenBank/DDBJ databases">
        <title>Genomes of endolithic fungi from Antarctica.</title>
        <authorList>
            <person name="Coleine C."/>
            <person name="Masonjones S."/>
            <person name="Stajich J.E."/>
        </authorList>
    </citation>
    <scope>NUCLEOTIDE SEQUENCE [LARGE SCALE GENOMIC DNA]</scope>
    <source>
        <strain evidence="3">CCFEE 5527</strain>
    </source>
</reference>
<dbReference type="InParanoid" id="A0A1V8TUR1"/>
<gene>
    <name evidence="2" type="ORF">B0A48_00512</name>
</gene>
<name>A0A1V8TUR1_9PEZI</name>
<dbReference type="AlphaFoldDB" id="A0A1V8TUR1"/>
<accession>A0A1V8TUR1</accession>
<proteinExistence type="predicted"/>
<comment type="caution">
    <text evidence="2">The sequence shown here is derived from an EMBL/GenBank/DDBJ whole genome shotgun (WGS) entry which is preliminary data.</text>
</comment>
<keyword evidence="3" id="KW-1185">Reference proteome</keyword>
<evidence type="ECO:0000256" key="1">
    <source>
        <dbReference type="SAM" id="MobiDB-lite"/>
    </source>
</evidence>
<evidence type="ECO:0000313" key="3">
    <source>
        <dbReference type="Proteomes" id="UP000192596"/>
    </source>
</evidence>
<dbReference type="EMBL" id="NAJO01000001">
    <property type="protein sequence ID" value="OQO15130.1"/>
    <property type="molecule type" value="Genomic_DNA"/>
</dbReference>
<sequence length="331" mass="37742">MAPITTNTSSGALLSTYRHTSKVAKLRSSIRRQHRAFAKIEHNRLVATLLSTTPDRISTTQQWNTYLTSHPHTKALRTCAYQTSTFGAEFTVSRWWDGNHSLWTEGLLADATTSKVPSMQSVVRRCTKIYIRLMLAGLKPLNRFHESEDVALIEKTVRMALRPVERLVQKCRRAEEVTVEVNGKDGVTTSIAAEMIGDLWANEDPRVTITRVRTQEIPPVCAGHFGRRVRRIDGEGSAHRVLQVSERGETESEKSIRKWLDGVEHDVVVIEDDEVEVAVKVEQVEESEVEEHDEEEYEQEEYVQEEYEEPRPGMMISGVYYVRKGGELMVM</sequence>
<protein>
    <submittedName>
        <fullName evidence="2">Uncharacterized protein</fullName>
    </submittedName>
</protein>
<dbReference type="Proteomes" id="UP000192596">
    <property type="component" value="Unassembled WGS sequence"/>
</dbReference>
<feature type="region of interest" description="Disordered" evidence="1">
    <location>
        <begin position="284"/>
        <end position="308"/>
    </location>
</feature>
<evidence type="ECO:0000313" key="2">
    <source>
        <dbReference type="EMBL" id="OQO15130.1"/>
    </source>
</evidence>
<organism evidence="2 3">
    <name type="scientific">Cryoendolithus antarcticus</name>
    <dbReference type="NCBI Taxonomy" id="1507870"/>
    <lineage>
        <taxon>Eukaryota</taxon>
        <taxon>Fungi</taxon>
        <taxon>Dikarya</taxon>
        <taxon>Ascomycota</taxon>
        <taxon>Pezizomycotina</taxon>
        <taxon>Dothideomycetes</taxon>
        <taxon>Dothideomycetidae</taxon>
        <taxon>Cladosporiales</taxon>
        <taxon>Cladosporiaceae</taxon>
        <taxon>Cryoendolithus</taxon>
    </lineage>
</organism>